<sequence>MDYKRKLIEVSLPLEAINKESAREKSIRHGHPSTLHLWWSRKPLATARAVLFASLVDDPSEHPELFPTEEMQDKERQRLFDIIEKLVKWENAGNEALLVQARGEIEKYAVNELPPVLDPFCGGGSIPFEAQRLGLKAYAGDLNPVAVLITKAMIEIPARFSGMPPINPQARAKLGNDAKIKGASGLAEDVAYYGRWMRDEAYERIGKFYPEIDLPAEYGGGKASAIAWIWARTVKCPNPACGCEMPLTSEFWLSKKKGKEAWIEPVADRTAKTIVYKVHKGKGDVPDGTVDRRGARCAACGMPVGLDYVRAEAKAGRMGAQLMAVVAEGKNGRIYLPPEYGKQEAAYDAVPQWEPEGELFGKARVNVPLYGMTKYADLFTSRQLTALTTFCDLIAEARTKAAHDAEATGMDEASAKAYADAIGVYLAFAVDKLSDYCSSICTWVIDRDTIAHTFGRQAIPMVWDYAEANPFCRSTGNFLSCVEWCVRFLKNVVPGIEGRAVQNDAMKGMPFGKGFVISTDPPYYDNIGYSDLSDFFYIWLRRSLKDVYPELFSTVMVPKAQELVATPYHFEGDRDKARRFFEDGLIRVFKNIREAASDEYPVTIYYAFKQSEAEADGDGEHADILHASTGWETMLTGLISAGFAITGTWPMRTERKGRPVANGTNALASSIVLVCRKRPEDAPPASRRQFISALHRELSAALSDMQSGNIPPVDLAQAAIGPGMGVFSRYSAVLEADGTPMTVRSALQLINQELDAYMASQEGEMDAHSRFCTAWYEQFGMNEADYGQADVLSRAKNTSVDKLAALDVLASSKGKVRLLRRDELKPWDELHNDAKGMVWMCVQQMARALEKNGEDGAASIAARISAETAENARSLAYRLYMIADRKGWSAEAYAYNALVVSWPSIQSKAADKRKIEQISI</sequence>
<dbReference type="InterPro" id="IPR029063">
    <property type="entry name" value="SAM-dependent_MTases_sf"/>
</dbReference>
<protein>
    <recommendedName>
        <fullName evidence="1">DUF1156 domain-containing protein</fullName>
    </recommendedName>
</protein>
<accession>F4A0E0</accession>
<dbReference type="eggNOG" id="COG1743">
    <property type="taxonomic scope" value="Bacteria"/>
</dbReference>
<organism evidence="2 3">
    <name type="scientific">Mahella australiensis (strain DSM 15567 / CIP 107919 / 50-1 BON)</name>
    <dbReference type="NCBI Taxonomy" id="697281"/>
    <lineage>
        <taxon>Bacteria</taxon>
        <taxon>Bacillati</taxon>
        <taxon>Bacillota</taxon>
        <taxon>Clostridia</taxon>
        <taxon>Thermoanaerobacterales</taxon>
        <taxon>Thermoanaerobacterales Family IV. Incertae Sedis</taxon>
        <taxon>Mahella</taxon>
    </lineage>
</organism>
<dbReference type="Proteomes" id="UP000008457">
    <property type="component" value="Chromosome"/>
</dbReference>
<dbReference type="HOGENOM" id="CLU_007795_2_0_9"/>
<dbReference type="AlphaFoldDB" id="F4A0E0"/>
<keyword evidence="3" id="KW-1185">Reference proteome</keyword>
<evidence type="ECO:0000259" key="1">
    <source>
        <dbReference type="Pfam" id="PF06634"/>
    </source>
</evidence>
<reference evidence="2 3" key="2">
    <citation type="journal article" date="2011" name="Stand. Genomic Sci.">
        <title>Complete genome sequence of Mahella australiensis type strain (50-1 BON).</title>
        <authorList>
            <person name="Sikorski J."/>
            <person name="Teshima H."/>
            <person name="Nolan M."/>
            <person name="Lucas S."/>
            <person name="Hammon N."/>
            <person name="Deshpande S."/>
            <person name="Cheng J.F."/>
            <person name="Pitluck S."/>
            <person name="Liolios K."/>
            <person name="Pagani I."/>
            <person name="Ivanova N."/>
            <person name="Huntemann M."/>
            <person name="Mavromatis K."/>
            <person name="Ovchinikova G."/>
            <person name="Pati A."/>
            <person name="Tapia R."/>
            <person name="Han C."/>
            <person name="Goodwin L."/>
            <person name="Chen A."/>
            <person name="Palaniappan K."/>
            <person name="Land M."/>
            <person name="Hauser L."/>
            <person name="Ngatchou-Djao O.D."/>
            <person name="Rohde M."/>
            <person name="Pukall R."/>
            <person name="Spring S."/>
            <person name="Abt B."/>
            <person name="Goker M."/>
            <person name="Detter J.C."/>
            <person name="Woyke T."/>
            <person name="Bristow J."/>
            <person name="Markowitz V."/>
            <person name="Hugenholtz P."/>
            <person name="Eisen J.A."/>
            <person name="Kyrpides N.C."/>
            <person name="Klenk H.P."/>
            <person name="Lapidus A."/>
        </authorList>
    </citation>
    <scope>NUCLEOTIDE SEQUENCE [LARGE SCALE GENOMIC DNA]</scope>
    <source>
        <strain evidence="3">DSM 15567 / CIP 107919 / 50-1 BON</strain>
    </source>
</reference>
<dbReference type="EMBL" id="CP002360">
    <property type="protein sequence ID" value="AEE98001.1"/>
    <property type="molecule type" value="Genomic_DNA"/>
</dbReference>
<dbReference type="KEGG" id="mas:Mahau_2879"/>
<name>F4A0E0_MAHA5</name>
<dbReference type="RefSeq" id="WP_013782412.1">
    <property type="nucleotide sequence ID" value="NC_015520.1"/>
</dbReference>
<dbReference type="OrthoDB" id="9800801at2"/>
<proteinExistence type="predicted"/>
<evidence type="ECO:0000313" key="3">
    <source>
        <dbReference type="Proteomes" id="UP000008457"/>
    </source>
</evidence>
<dbReference type="InterPro" id="IPR009537">
    <property type="entry name" value="DUF1156"/>
</dbReference>
<dbReference type="Gene3D" id="3.40.50.150">
    <property type="entry name" value="Vaccinia Virus protein VP39"/>
    <property type="match status" value="1"/>
</dbReference>
<dbReference type="Pfam" id="PF06634">
    <property type="entry name" value="DUF1156"/>
    <property type="match status" value="1"/>
</dbReference>
<dbReference type="SUPFAM" id="SSF53335">
    <property type="entry name" value="S-adenosyl-L-methionine-dependent methyltransferases"/>
    <property type="match status" value="1"/>
</dbReference>
<dbReference type="STRING" id="697281.Mahau_2879"/>
<dbReference type="REBASE" id="35519">
    <property type="entry name" value="M.MauBONORF2879P"/>
</dbReference>
<gene>
    <name evidence="2" type="ordered locus">Mahau_2879</name>
</gene>
<feature type="domain" description="DUF1156" evidence="1">
    <location>
        <begin position="12"/>
        <end position="82"/>
    </location>
</feature>
<evidence type="ECO:0000313" key="2">
    <source>
        <dbReference type="EMBL" id="AEE98001.1"/>
    </source>
</evidence>
<reference evidence="3" key="1">
    <citation type="submission" date="2010-11" db="EMBL/GenBank/DDBJ databases">
        <title>The complete genome of Mahella australiensis DSM 15567.</title>
        <authorList>
            <consortium name="US DOE Joint Genome Institute (JGI-PGF)"/>
            <person name="Lucas S."/>
            <person name="Copeland A."/>
            <person name="Lapidus A."/>
            <person name="Bruce D."/>
            <person name="Goodwin L."/>
            <person name="Pitluck S."/>
            <person name="Kyrpides N."/>
            <person name="Mavromatis K."/>
            <person name="Pagani I."/>
            <person name="Ivanova N."/>
            <person name="Teshima H."/>
            <person name="Brettin T."/>
            <person name="Detter J.C."/>
            <person name="Han C."/>
            <person name="Tapia R."/>
            <person name="Land M."/>
            <person name="Hauser L."/>
            <person name="Markowitz V."/>
            <person name="Cheng J.-F."/>
            <person name="Hugenholtz P."/>
            <person name="Woyke T."/>
            <person name="Wu D."/>
            <person name="Spring S."/>
            <person name="Pukall R."/>
            <person name="Steenblock K."/>
            <person name="Schneider S."/>
            <person name="Klenk H.-P."/>
            <person name="Eisen J.A."/>
        </authorList>
    </citation>
    <scope>NUCLEOTIDE SEQUENCE [LARGE SCALE GENOMIC DNA]</scope>
    <source>
        <strain evidence="3">DSM 15567 / CIP 107919 / 50-1 BON</strain>
    </source>
</reference>